<dbReference type="EMBL" id="LT629695">
    <property type="protein sequence ID" value="SDH24702.1"/>
    <property type="molecule type" value="Genomic_DNA"/>
</dbReference>
<accession>A0A1G8AUJ6</accession>
<feature type="transmembrane region" description="Helical" evidence="1">
    <location>
        <begin position="12"/>
        <end position="35"/>
    </location>
</feature>
<feature type="transmembrane region" description="Helical" evidence="1">
    <location>
        <begin position="41"/>
        <end position="63"/>
    </location>
</feature>
<keyword evidence="1" id="KW-0472">Membrane</keyword>
<keyword evidence="3" id="KW-1185">Reference proteome</keyword>
<keyword evidence="1" id="KW-1133">Transmembrane helix</keyword>
<dbReference type="RefSeq" id="WP_092502208.1">
    <property type="nucleotide sequence ID" value="NZ_LT629695.1"/>
</dbReference>
<feature type="transmembrane region" description="Helical" evidence="1">
    <location>
        <begin position="70"/>
        <end position="96"/>
    </location>
</feature>
<evidence type="ECO:0008006" key="4">
    <source>
        <dbReference type="Google" id="ProtNLM"/>
    </source>
</evidence>
<feature type="transmembrane region" description="Helical" evidence="1">
    <location>
        <begin position="102"/>
        <end position="126"/>
    </location>
</feature>
<dbReference type="Proteomes" id="UP000198822">
    <property type="component" value="Chromosome I"/>
</dbReference>
<keyword evidence="1" id="KW-0812">Transmembrane</keyword>
<gene>
    <name evidence="2" type="ORF">SAMN04489720_0540</name>
</gene>
<name>A0A1G8AUJ6_9MICO</name>
<dbReference type="AlphaFoldDB" id="A0A1G8AUJ6"/>
<reference evidence="3" key="1">
    <citation type="submission" date="2016-10" db="EMBL/GenBank/DDBJ databases">
        <authorList>
            <person name="Varghese N."/>
            <person name="Submissions S."/>
        </authorList>
    </citation>
    <scope>NUCLEOTIDE SEQUENCE [LARGE SCALE GENOMIC DNA]</scope>
    <source>
        <strain evidence="3">DSM 22002</strain>
    </source>
</reference>
<protein>
    <recommendedName>
        <fullName evidence="4">ATP synthase protein I</fullName>
    </recommendedName>
</protein>
<organism evidence="2 3">
    <name type="scientific">Agrococcus jejuensis</name>
    <dbReference type="NCBI Taxonomy" id="399736"/>
    <lineage>
        <taxon>Bacteria</taxon>
        <taxon>Bacillati</taxon>
        <taxon>Actinomycetota</taxon>
        <taxon>Actinomycetes</taxon>
        <taxon>Micrococcales</taxon>
        <taxon>Microbacteriaceae</taxon>
        <taxon>Agrococcus</taxon>
    </lineage>
</organism>
<evidence type="ECO:0000256" key="1">
    <source>
        <dbReference type="SAM" id="Phobius"/>
    </source>
</evidence>
<evidence type="ECO:0000313" key="3">
    <source>
        <dbReference type="Proteomes" id="UP000198822"/>
    </source>
</evidence>
<dbReference type="STRING" id="399736.SAMN04489720_0540"/>
<proteinExistence type="predicted"/>
<evidence type="ECO:0000313" key="2">
    <source>
        <dbReference type="EMBL" id="SDH24702.1"/>
    </source>
</evidence>
<sequence length="150" mass="15759">MTIQDVMRRVLAYGGLLALAIAVIGGIVGFAVAGWTGVVSALVGTAIAIAFLSLTAVSVIVGFKVSRGELLHVGFFGVLLGGMMLKFVLFLVFMMWLQGQPWLAGGVVFGTMLAAVLGSLVVDVLVIGRSRQPTVDEPAEEETQGRPARR</sequence>
<dbReference type="OrthoDB" id="5117309at2"/>